<evidence type="ECO:0000313" key="3">
    <source>
        <dbReference type="EMBL" id="GAO45903.1"/>
    </source>
</evidence>
<dbReference type="EMBL" id="BACD03000001">
    <property type="protein sequence ID" value="GAO45903.1"/>
    <property type="molecule type" value="Genomic_DNA"/>
</dbReference>
<evidence type="ECO:0000256" key="1">
    <source>
        <dbReference type="ARBA" id="ARBA00008325"/>
    </source>
</evidence>
<dbReference type="PANTHER" id="PTHR28023:SF1">
    <property type="entry name" value="UPF0357 PROTEIN YCL012C"/>
    <property type="match status" value="1"/>
</dbReference>
<dbReference type="PANTHER" id="PTHR28023">
    <property type="entry name" value="UPF0357 PROTEIN YCL012C"/>
    <property type="match status" value="1"/>
</dbReference>
<comment type="similarity">
    <text evidence="1">Belongs to the UPF0357 family.</text>
</comment>
<reference evidence="3 4" key="1">
    <citation type="journal article" date="2011" name="J. Gen. Appl. Microbiol.">
        <title>Draft genome sequencing of the enigmatic yeast Saitoella complicata.</title>
        <authorList>
            <person name="Nishida H."/>
            <person name="Hamamoto M."/>
            <person name="Sugiyama J."/>
        </authorList>
    </citation>
    <scope>NUCLEOTIDE SEQUENCE [LARGE SCALE GENOMIC DNA]</scope>
    <source>
        <strain evidence="3 4">NRRL Y-17804</strain>
    </source>
</reference>
<gene>
    <name evidence="3" type="ORF">G7K_0149-t1</name>
</gene>
<dbReference type="OrthoDB" id="447314at2759"/>
<evidence type="ECO:0000313" key="4">
    <source>
        <dbReference type="Proteomes" id="UP000033140"/>
    </source>
</evidence>
<accession>A0A0E9N7Y7</accession>
<dbReference type="Pfam" id="PF09435">
    <property type="entry name" value="DUF2015"/>
    <property type="match status" value="1"/>
</dbReference>
<protein>
    <submittedName>
        <fullName evidence="3">Uncharacterized protein</fullName>
    </submittedName>
</protein>
<evidence type="ECO:0000256" key="2">
    <source>
        <dbReference type="ARBA" id="ARBA00022729"/>
    </source>
</evidence>
<dbReference type="RefSeq" id="XP_019025558.1">
    <property type="nucleotide sequence ID" value="XM_019167452.1"/>
</dbReference>
<dbReference type="Proteomes" id="UP000033140">
    <property type="component" value="Unassembled WGS sequence"/>
</dbReference>
<dbReference type="InterPro" id="IPR018559">
    <property type="entry name" value="DUF2015"/>
</dbReference>
<name>A0A0E9N7Y7_SAICN</name>
<dbReference type="AlphaFoldDB" id="A0A0E9N7Y7"/>
<keyword evidence="4" id="KW-1185">Reference proteome</keyword>
<sequence length="143" mass="15892">MARSLYFHASWALFAILALFVVAVRRFGVSPAITRRLSSLTPAPIRDRLGRYVRLPTTPNASFAADVESGFQSELFDVQGANVDSGDTRAGLDERGKQEIGAIMREQEIDFDKARLIWMREKMKANGIDASGRPTDPRAVMFS</sequence>
<comment type="caution">
    <text evidence="3">The sequence shown here is derived from an EMBL/GenBank/DDBJ whole genome shotgun (WGS) entry which is preliminary data.</text>
</comment>
<reference evidence="3 4" key="3">
    <citation type="journal article" date="2015" name="Genome Announc.">
        <title>Draft Genome Sequence of the Archiascomycetous Yeast Saitoella complicata.</title>
        <authorList>
            <person name="Yamauchi K."/>
            <person name="Kondo S."/>
            <person name="Hamamoto M."/>
            <person name="Takahashi Y."/>
            <person name="Ogura Y."/>
            <person name="Hayashi T."/>
            <person name="Nishida H."/>
        </authorList>
    </citation>
    <scope>NUCLEOTIDE SEQUENCE [LARGE SCALE GENOMIC DNA]</scope>
    <source>
        <strain evidence="3 4">NRRL Y-17804</strain>
    </source>
</reference>
<keyword evidence="2" id="KW-0732">Signal</keyword>
<proteinExistence type="inferred from homology"/>
<organism evidence="3 4">
    <name type="scientific">Saitoella complicata (strain BCRC 22490 / CBS 7301 / JCM 7358 / NBRC 10748 / NRRL Y-17804)</name>
    <dbReference type="NCBI Taxonomy" id="698492"/>
    <lineage>
        <taxon>Eukaryota</taxon>
        <taxon>Fungi</taxon>
        <taxon>Dikarya</taxon>
        <taxon>Ascomycota</taxon>
        <taxon>Taphrinomycotina</taxon>
        <taxon>Taphrinomycotina incertae sedis</taxon>
        <taxon>Saitoella</taxon>
    </lineage>
</organism>
<reference evidence="3 4" key="2">
    <citation type="journal article" date="2014" name="J. Gen. Appl. Microbiol.">
        <title>The early diverging ascomycetous budding yeast Saitoella complicata has three histone deacetylases belonging to the Clr6, Hos2, and Rpd3 lineages.</title>
        <authorList>
            <person name="Nishida H."/>
            <person name="Matsumoto T."/>
            <person name="Kondo S."/>
            <person name="Hamamoto M."/>
            <person name="Yoshikawa H."/>
        </authorList>
    </citation>
    <scope>NUCLEOTIDE SEQUENCE [LARGE SCALE GENOMIC DNA]</scope>
    <source>
        <strain evidence="3 4">NRRL Y-17804</strain>
    </source>
</reference>